<dbReference type="FunFam" id="3.40.50.10860:FF:000003">
    <property type="entry name" value="Glutamate dehydrogenase"/>
    <property type="match status" value="1"/>
</dbReference>
<dbReference type="SUPFAM" id="SSF53223">
    <property type="entry name" value="Aminoacid dehydrogenase-like, N-terminal domain"/>
    <property type="match status" value="1"/>
</dbReference>
<gene>
    <name evidence="10" type="ORF">ENS41_04845</name>
</gene>
<evidence type="ECO:0000256" key="4">
    <source>
        <dbReference type="PIRSR" id="PIRSR000185-1"/>
    </source>
</evidence>
<dbReference type="EMBL" id="DSUT01000098">
    <property type="protein sequence ID" value="HGK28264.1"/>
    <property type="molecule type" value="Genomic_DNA"/>
</dbReference>
<feature type="binding site" evidence="5">
    <location>
        <position position="113"/>
    </location>
    <ligand>
        <name>substrate</name>
    </ligand>
</feature>
<dbReference type="GO" id="GO:0000166">
    <property type="term" value="F:nucleotide binding"/>
    <property type="evidence" value="ECO:0007669"/>
    <property type="project" value="UniProtKB-KW"/>
</dbReference>
<proteinExistence type="inferred from homology"/>
<dbReference type="InterPro" id="IPR006096">
    <property type="entry name" value="Glu/Leu/Phe/Val/Trp_DH_C"/>
</dbReference>
<dbReference type="InterPro" id="IPR006097">
    <property type="entry name" value="Glu/Leu/Phe/Val/Trp_DH_dimer"/>
</dbReference>
<dbReference type="PANTHER" id="PTHR11606">
    <property type="entry name" value="GLUTAMATE DEHYDROGENASE"/>
    <property type="match status" value="1"/>
</dbReference>
<dbReference type="Pfam" id="PF00208">
    <property type="entry name" value="ELFV_dehydrog"/>
    <property type="match status" value="1"/>
</dbReference>
<dbReference type="PIRSF" id="PIRSF000185">
    <property type="entry name" value="Glu_DH"/>
    <property type="match status" value="1"/>
</dbReference>
<dbReference type="PRINTS" id="PR00082">
    <property type="entry name" value="GLFDHDRGNASE"/>
</dbReference>
<feature type="binding site" evidence="5">
    <location>
        <position position="372"/>
    </location>
    <ligand>
        <name>substrate</name>
    </ligand>
</feature>
<reference evidence="10" key="1">
    <citation type="journal article" date="2020" name="mSystems">
        <title>Genome- and Community-Level Interaction Insights into Carbon Utilization and Element Cycling Functions of Hydrothermarchaeota in Hydrothermal Sediment.</title>
        <authorList>
            <person name="Zhou Z."/>
            <person name="Liu Y."/>
            <person name="Xu W."/>
            <person name="Pan J."/>
            <person name="Luo Z.H."/>
            <person name="Li M."/>
        </authorList>
    </citation>
    <scope>NUCLEOTIDE SEQUENCE [LARGE SCALE GENOMIC DNA]</scope>
    <source>
        <strain evidence="10">SpSt-488</strain>
    </source>
</reference>
<dbReference type="InterPro" id="IPR014362">
    <property type="entry name" value="Glu_DH"/>
</dbReference>
<evidence type="ECO:0000256" key="5">
    <source>
        <dbReference type="PIRSR" id="PIRSR000185-2"/>
    </source>
</evidence>
<feature type="active site" description="Proton donor" evidence="4">
    <location>
        <position position="125"/>
    </location>
</feature>
<evidence type="ECO:0000256" key="1">
    <source>
        <dbReference type="ARBA" id="ARBA00006382"/>
    </source>
</evidence>
<dbReference type="PROSITE" id="PS00074">
    <property type="entry name" value="GLFV_DEHYDROGENASE"/>
    <property type="match status" value="1"/>
</dbReference>
<dbReference type="InterPro" id="IPR033524">
    <property type="entry name" value="Glu/Leu/Phe/Val_DH_AS"/>
</dbReference>
<dbReference type="Gene3D" id="3.40.50.720">
    <property type="entry name" value="NAD(P)-binding Rossmann-like Domain"/>
    <property type="match status" value="1"/>
</dbReference>
<protein>
    <recommendedName>
        <fullName evidence="3">Glutamate dehydrogenase</fullName>
    </recommendedName>
</protein>
<feature type="binding site" evidence="5">
    <location>
        <position position="89"/>
    </location>
    <ligand>
        <name>substrate</name>
    </ligand>
</feature>
<dbReference type="Pfam" id="PF02812">
    <property type="entry name" value="ELFV_dehydrog_N"/>
    <property type="match status" value="1"/>
</dbReference>
<comment type="caution">
    <text evidence="10">The sequence shown here is derived from an EMBL/GenBank/DDBJ whole genome shotgun (WGS) entry which is preliminary data.</text>
</comment>
<evidence type="ECO:0000256" key="7">
    <source>
        <dbReference type="RuleBase" id="RU004417"/>
    </source>
</evidence>
<dbReference type="PANTHER" id="PTHR11606:SF13">
    <property type="entry name" value="GLUTAMATE DEHYDROGENASE 1, MITOCHONDRIAL"/>
    <property type="match status" value="1"/>
</dbReference>
<keyword evidence="2 3" id="KW-0560">Oxidoreductase</keyword>
<comment type="similarity">
    <text evidence="1 3 7">Belongs to the Glu/Leu/Phe/Val dehydrogenases family.</text>
</comment>
<dbReference type="InterPro" id="IPR006095">
    <property type="entry name" value="Glu/Leu/Phe/Val/Trp_DH"/>
</dbReference>
<dbReference type="InterPro" id="IPR036291">
    <property type="entry name" value="NAD(P)-bd_dom_sf"/>
</dbReference>
<evidence type="ECO:0000256" key="2">
    <source>
        <dbReference type="ARBA" id="ARBA00023002"/>
    </source>
</evidence>
<dbReference type="InterPro" id="IPR033922">
    <property type="entry name" value="NAD_bind_Glu_DH"/>
</dbReference>
<dbReference type="InterPro" id="IPR046346">
    <property type="entry name" value="Aminoacid_DH-like_N_sf"/>
</dbReference>
<keyword evidence="5" id="KW-0520">NAD</keyword>
<keyword evidence="5" id="KW-0547">Nucleotide-binding</keyword>
<dbReference type="GO" id="GO:0006538">
    <property type="term" value="P:L-glutamate catabolic process"/>
    <property type="evidence" value="ECO:0007669"/>
    <property type="project" value="TreeGrafter"/>
</dbReference>
<organism evidence="10">
    <name type="scientific">candidate division WOR-3 bacterium</name>
    <dbReference type="NCBI Taxonomy" id="2052148"/>
    <lineage>
        <taxon>Bacteria</taxon>
        <taxon>Bacteria division WOR-3</taxon>
    </lineage>
</organism>
<feature type="binding site" evidence="5">
    <location>
        <position position="213"/>
    </location>
    <ligand>
        <name>NAD(+)</name>
        <dbReference type="ChEBI" id="CHEBI:57540"/>
    </ligand>
</feature>
<dbReference type="CDD" id="cd01076">
    <property type="entry name" value="NAD_bind_1_Glu_DH"/>
    <property type="match status" value="1"/>
</dbReference>
<evidence type="ECO:0000259" key="9">
    <source>
        <dbReference type="SMART" id="SM00839"/>
    </source>
</evidence>
<evidence type="ECO:0000256" key="8">
    <source>
        <dbReference type="SAM" id="MobiDB-lite"/>
    </source>
</evidence>
<feature type="site" description="Important for catalysis" evidence="6">
    <location>
        <position position="165"/>
    </location>
</feature>
<dbReference type="Gene3D" id="3.40.50.10860">
    <property type="entry name" value="Leucine Dehydrogenase, chain A, domain 1"/>
    <property type="match status" value="1"/>
</dbReference>
<feature type="binding site" evidence="5">
    <location>
        <position position="244"/>
    </location>
    <ligand>
        <name>NAD(+)</name>
        <dbReference type="ChEBI" id="CHEBI:57540"/>
    </ligand>
</feature>
<name>A0A7C4CDY5_UNCW3</name>
<evidence type="ECO:0000256" key="6">
    <source>
        <dbReference type="PIRSR" id="PIRSR000185-3"/>
    </source>
</evidence>
<feature type="region of interest" description="Disordered" evidence="8">
    <location>
        <begin position="1"/>
        <end position="20"/>
    </location>
</feature>
<sequence>MSVTARARTKRPAAAKPAERKGRVSVYQGVINQFNRAADLMNLDTGIRLILGTTMNEVVVHFPVRMDDGRVEVFTGYRVQHNNALGPFKGGLRFHPAVDIDEVRALATWMTWKSAIANIPYGGAKGGIQMDPARYSPAELERITRRFTFALGNTIGPEYDIPAPDVNTNSQIMAWILDTYQSMMPAHERQRMLPVVTGKPIESGGSIGRDKATGQGVVFCIREWAKDHDFDLAKATYTVQGFGNVGSWAARLLKPFGAKLIAVEDVTGVIANPDGIDPDELTKFVKAKGGVAGFPKAKPSSHDAFMRTRADIMIPAALENQITAETAPILNVRLVAEGANGPTDNDGDAILERRGIHVIPDVLCNAGGVIVSYFEWLQNKRSESWELQEVDCKLYKKITAAYARVREAAERYGVNWRTAAYVVALTRLEKVYRERGIFP</sequence>
<dbReference type="GO" id="GO:0004352">
    <property type="term" value="F:glutamate dehydrogenase (NAD+) activity"/>
    <property type="evidence" value="ECO:0007669"/>
    <property type="project" value="TreeGrafter"/>
</dbReference>
<dbReference type="SUPFAM" id="SSF51735">
    <property type="entry name" value="NAD(P)-binding Rossmann-fold domains"/>
    <property type="match status" value="1"/>
</dbReference>
<accession>A0A7C4CDY5</accession>
<evidence type="ECO:0000313" key="10">
    <source>
        <dbReference type="EMBL" id="HGK28264.1"/>
    </source>
</evidence>
<dbReference type="AlphaFoldDB" id="A0A7C4CDY5"/>
<evidence type="ECO:0000256" key="3">
    <source>
        <dbReference type="PIRNR" id="PIRNR000185"/>
    </source>
</evidence>
<dbReference type="SMART" id="SM00839">
    <property type="entry name" value="ELFV_dehydrog"/>
    <property type="match status" value="1"/>
</dbReference>
<feature type="domain" description="Glutamate/phenylalanine/leucine/valine/L-tryptophan dehydrogenase C-terminal" evidence="9">
    <location>
        <begin position="206"/>
        <end position="436"/>
    </location>
</feature>